<dbReference type="PROSITE" id="PS01162">
    <property type="entry name" value="QOR_ZETA_CRYSTAL"/>
    <property type="match status" value="1"/>
</dbReference>
<dbReference type="PANTHER" id="PTHR48106">
    <property type="entry name" value="QUINONE OXIDOREDUCTASE PIG3-RELATED"/>
    <property type="match status" value="1"/>
</dbReference>
<evidence type="ECO:0000259" key="3">
    <source>
        <dbReference type="SMART" id="SM00829"/>
    </source>
</evidence>
<dbReference type="Gene3D" id="3.90.180.10">
    <property type="entry name" value="Medium-chain alcohol dehydrogenases, catalytic domain"/>
    <property type="match status" value="1"/>
</dbReference>
<protein>
    <submittedName>
        <fullName evidence="4">Dehydrogenase</fullName>
    </submittedName>
</protein>
<reference evidence="4 5" key="1">
    <citation type="journal article" date="2014" name="J. Biotechnol.">
        <title>Complete genome sequence of the actinobacterium Actinoplanes friuliensis HAG 010964, producer of the lipopeptide antibiotic friulimycin.</title>
        <authorList>
            <person name="Ruckert C."/>
            <person name="Szczepanowski R."/>
            <person name="Albersmeier A."/>
            <person name="Goesmann A."/>
            <person name="Fischer N."/>
            <person name="Steinkamper A."/>
            <person name="Puhler A."/>
            <person name="Biener R."/>
            <person name="Schwartz D."/>
            <person name="Kalinowski J."/>
        </authorList>
    </citation>
    <scope>NUCLEOTIDE SEQUENCE [LARGE SCALE GENOMIC DNA]</scope>
    <source>
        <strain evidence="4 5">DSM 7358</strain>
    </source>
</reference>
<evidence type="ECO:0000313" key="4">
    <source>
        <dbReference type="EMBL" id="AGZ45757.1"/>
    </source>
</evidence>
<dbReference type="eggNOG" id="COG0604">
    <property type="taxonomic scope" value="Bacteria"/>
</dbReference>
<dbReference type="PATRIC" id="fig|1246995.3.peg.7588"/>
<organism evidence="4 5">
    <name type="scientific">Actinoplanes friuliensis DSM 7358</name>
    <dbReference type="NCBI Taxonomy" id="1246995"/>
    <lineage>
        <taxon>Bacteria</taxon>
        <taxon>Bacillati</taxon>
        <taxon>Actinomycetota</taxon>
        <taxon>Actinomycetes</taxon>
        <taxon>Micromonosporales</taxon>
        <taxon>Micromonosporaceae</taxon>
        <taxon>Actinoplanes</taxon>
    </lineage>
</organism>
<dbReference type="InterPro" id="IPR036291">
    <property type="entry name" value="NAD(P)-bd_dom_sf"/>
</dbReference>
<dbReference type="InterPro" id="IPR002364">
    <property type="entry name" value="Quin_OxRdtase/zeta-crystal_CS"/>
</dbReference>
<dbReference type="GO" id="GO:0070402">
    <property type="term" value="F:NADPH binding"/>
    <property type="evidence" value="ECO:0007669"/>
    <property type="project" value="TreeGrafter"/>
</dbReference>
<dbReference type="KEGG" id="afs:AFR_37515"/>
<proteinExistence type="predicted"/>
<dbReference type="InterPro" id="IPR013154">
    <property type="entry name" value="ADH-like_N"/>
</dbReference>
<dbReference type="Proteomes" id="UP000017746">
    <property type="component" value="Chromosome"/>
</dbReference>
<name>U5W9Q8_9ACTN</name>
<keyword evidence="1" id="KW-0521">NADP</keyword>
<accession>U5W9Q8</accession>
<dbReference type="Pfam" id="PF08240">
    <property type="entry name" value="ADH_N"/>
    <property type="match status" value="1"/>
</dbReference>
<evidence type="ECO:0000256" key="1">
    <source>
        <dbReference type="ARBA" id="ARBA00022857"/>
    </source>
</evidence>
<evidence type="ECO:0000313" key="5">
    <source>
        <dbReference type="Proteomes" id="UP000017746"/>
    </source>
</evidence>
<dbReference type="SUPFAM" id="SSF51735">
    <property type="entry name" value="NAD(P)-binding Rossmann-fold domains"/>
    <property type="match status" value="1"/>
</dbReference>
<evidence type="ECO:0000256" key="2">
    <source>
        <dbReference type="ARBA" id="ARBA00023002"/>
    </source>
</evidence>
<dbReference type="AlphaFoldDB" id="U5W9Q8"/>
<keyword evidence="2" id="KW-0560">Oxidoreductase</keyword>
<gene>
    <name evidence="4" type="ORF">AFR_37515</name>
</gene>
<feature type="domain" description="Enoyl reductase (ER)" evidence="3">
    <location>
        <begin position="18"/>
        <end position="295"/>
    </location>
</feature>
<dbReference type="GO" id="GO:0016651">
    <property type="term" value="F:oxidoreductase activity, acting on NAD(P)H"/>
    <property type="evidence" value="ECO:0007669"/>
    <property type="project" value="TreeGrafter"/>
</dbReference>
<dbReference type="STRING" id="1246995.AFR_37515"/>
<dbReference type="SMART" id="SM00829">
    <property type="entry name" value="PKS_ER"/>
    <property type="match status" value="1"/>
</dbReference>
<dbReference type="Gene3D" id="3.40.50.720">
    <property type="entry name" value="NAD(P)-binding Rossmann-like Domain"/>
    <property type="match status" value="1"/>
</dbReference>
<dbReference type="GO" id="GO:0008270">
    <property type="term" value="F:zinc ion binding"/>
    <property type="evidence" value="ECO:0007669"/>
    <property type="project" value="InterPro"/>
</dbReference>
<keyword evidence="5" id="KW-1185">Reference proteome</keyword>
<dbReference type="InterPro" id="IPR011032">
    <property type="entry name" value="GroES-like_sf"/>
</dbReference>
<dbReference type="SUPFAM" id="SSF50129">
    <property type="entry name" value="GroES-like"/>
    <property type="match status" value="1"/>
</dbReference>
<sequence length="297" mass="30190">MDLPEPRAGDGEVVIRAAAIDTIYVETQIRGGWGERFGVSPPYVPGGAAAGTVVAVGPGVSASWVGRRVVAGAGTRGSYAEFVRTGVERVVPVPDGLGLREAAALAHDGVTAMGILDGVGLGPGDRVLILGAAGGMGTLLVQLARRHQAHVTGAARGVDKLALVRRLGADAVVDYSVEGWTGAFEGWSVDVLLDGVGGTLGAEAFELVVDGGRVSAHGAASGEFAPVQAERGIRLRGIADVQFSAAEMVRLTARALGEAAEGRISPVIGREYPLSAAAEAHRAIEARSIAGKALLIP</sequence>
<dbReference type="InterPro" id="IPR020843">
    <property type="entry name" value="ER"/>
</dbReference>
<dbReference type="HOGENOM" id="CLU_026673_3_1_11"/>
<dbReference type="EMBL" id="CP006272">
    <property type="protein sequence ID" value="AGZ45757.1"/>
    <property type="molecule type" value="Genomic_DNA"/>
</dbReference>
<dbReference type="Pfam" id="PF13602">
    <property type="entry name" value="ADH_zinc_N_2"/>
    <property type="match status" value="1"/>
</dbReference>